<evidence type="ECO:0000256" key="1">
    <source>
        <dbReference type="ARBA" id="ARBA00004123"/>
    </source>
</evidence>
<evidence type="ECO:0000259" key="15">
    <source>
        <dbReference type="Pfam" id="PF18296"/>
    </source>
</evidence>
<dbReference type="PANTHER" id="PTHR48249:SF3">
    <property type="entry name" value="MEDIATOR OF RNA POLYMERASE II TRANSCRIPTION SUBUNIT 13"/>
    <property type="match status" value="1"/>
</dbReference>
<reference evidence="16" key="1">
    <citation type="submission" date="2022-11" db="EMBL/GenBank/DDBJ databases">
        <authorList>
            <person name="Scott C."/>
            <person name="Bruce N."/>
        </authorList>
    </citation>
    <scope>NUCLEOTIDE SEQUENCE</scope>
</reference>
<feature type="domain" description="Mediator complex subunit Med13 N-terminal" evidence="14">
    <location>
        <begin position="8"/>
        <end position="142"/>
    </location>
</feature>
<dbReference type="Pfam" id="PF18296">
    <property type="entry name" value="MID_MedPIWI"/>
    <property type="match status" value="1"/>
</dbReference>
<dbReference type="InterPro" id="IPR021643">
    <property type="entry name" value="Mediator_Med13_N"/>
</dbReference>
<dbReference type="InterPro" id="IPR009401">
    <property type="entry name" value="Med13_C"/>
</dbReference>
<dbReference type="Pfam" id="PF11597">
    <property type="entry name" value="Med13_N"/>
    <property type="match status" value="1"/>
</dbReference>
<keyword evidence="17" id="KW-1185">Reference proteome</keyword>
<evidence type="ECO:0000259" key="14">
    <source>
        <dbReference type="Pfam" id="PF11597"/>
    </source>
</evidence>
<evidence type="ECO:0000256" key="5">
    <source>
        <dbReference type="ARBA" id="ARBA00023015"/>
    </source>
</evidence>
<dbReference type="GO" id="GO:0003713">
    <property type="term" value="F:transcription coactivator activity"/>
    <property type="evidence" value="ECO:0007669"/>
    <property type="project" value="TreeGrafter"/>
</dbReference>
<dbReference type="OrthoDB" id="103819at2759"/>
<evidence type="ECO:0000313" key="17">
    <source>
        <dbReference type="Proteomes" id="UP000838763"/>
    </source>
</evidence>
<evidence type="ECO:0000259" key="13">
    <source>
        <dbReference type="Pfam" id="PF06333"/>
    </source>
</evidence>
<feature type="region of interest" description="Disordered" evidence="12">
    <location>
        <begin position="516"/>
        <end position="548"/>
    </location>
</feature>
<evidence type="ECO:0000256" key="11">
    <source>
        <dbReference type="RuleBase" id="RU364134"/>
    </source>
</evidence>
<comment type="subunit">
    <text evidence="11">Component of the SRB8-11 complex, which itself associates with the Mediator complex.</text>
</comment>
<evidence type="ECO:0000256" key="12">
    <source>
        <dbReference type="SAM" id="MobiDB-lite"/>
    </source>
</evidence>
<comment type="caution">
    <text evidence="16">The sequence shown here is derived from an EMBL/GenBank/DDBJ whole genome shotgun (WGS) entry which is preliminary data.</text>
</comment>
<dbReference type="Pfam" id="PF06333">
    <property type="entry name" value="Med13_C"/>
    <property type="match status" value="1"/>
</dbReference>
<accession>A0A9P1H7S3</accession>
<dbReference type="InterPro" id="IPR051139">
    <property type="entry name" value="Mediator_complx_sub13"/>
</dbReference>
<evidence type="ECO:0000256" key="8">
    <source>
        <dbReference type="ARBA" id="ARBA00023242"/>
    </source>
</evidence>
<evidence type="ECO:0000256" key="6">
    <source>
        <dbReference type="ARBA" id="ARBA00023159"/>
    </source>
</evidence>
<feature type="domain" description="MID" evidence="15">
    <location>
        <begin position="753"/>
        <end position="795"/>
    </location>
</feature>
<dbReference type="GO" id="GO:0016592">
    <property type="term" value="C:mediator complex"/>
    <property type="evidence" value="ECO:0007669"/>
    <property type="project" value="InterPro"/>
</dbReference>
<keyword evidence="7 11" id="KW-0804">Transcription</keyword>
<evidence type="ECO:0000256" key="4">
    <source>
        <dbReference type="ARBA" id="ARBA00022491"/>
    </source>
</evidence>
<dbReference type="AlphaFoldDB" id="A0A9P1H7S3"/>
<comment type="similarity">
    <text evidence="2 11">Belongs to the Mediator complex subunit 13 family.</text>
</comment>
<sequence>MEAGEYTINALVINNITSISYRTYELSATDQYQSQPNPTVIQDVESLFRTQGCIAHFDTSRRIIWHFGVTRKENTTSPFSTGPSLPDNLDIPGVTLSPFFPVDLKPASFGAITVNDAYENFILALLGTVLAELVKRTGAIPLIALSLFSLPFAETPILLAPFGVRASSQGAPDIGLSHLDTGAAQTPDTQISRFQDTRSTRWRQVCSRLLQLKGIPAQVLDSCPCSASLPPISRLGGNLLLGRDESYDPLERAKAWFQEAPERGETAARRKENARQRCLPTGGKCRCLSGRCDVSDTPDAIQNPSAPTPSLDGVAATSPHTHPPSVAVTDTDVAIVVIDSSQPEPKSVPPKPESPVFAKPELRHARSVLGDDAKSGGKQRAPSIVKREHSPFDPDTVFKRVRTALYRPAHPGTSHPTRRRSVYDKVEFDALAAPVTSKYVNGGKYAFTWSPSKEDVNPKAPPTTDYLRRHGKNGKTLKGLPENHGALIARITTGLESSSINASPAKIEGLADLDIDDTSSVSDQDDTSVSSAEPFSPVKSAGPRKANNEDDLISHAASLRDVEVPDDSDPSFVLELPRLGRAWTAEMSVAKLFADPEPLTLQLNLPDGDMIAIAQILTEQAALGALEVQSDTALRKPPPACPVKRRQLASLSRQALRALQDSLPANLGGASECLLRAFSEIQDGTPPLGPPSRPLMPSRPVGGRDPSSSVPPTVYQIPPPHLEVKRAETRLSVLPSAALFWESLGFGPSMGPKDVRAACVFPGWDGMPDNAGAFLERLKSVYESMKLGSFETLESTDNIVDGLVRYDVDKISMTPGTVFPRISSALAERVELLCQALRGTTASSKNLQLSEAYKSSHMGKNSTPPNEVVLQLVPLDLICASFSVVIQSPASLVKLCLEVYDRCASFNGTTPAPSIMLEQVSPRFIDFSLQPTPSASVMHENSCIHVAYARSINGRWVTAAWTDSRGSQQMTASYCLGRKGRPIATPFTDVAHEIWETTHDLISMWKVHWRVVITKCGTMDADEMEFWTGLAQTESKARVSLVLMAVDTSPSVQLLPPAIRLNPSVSATFYTTPASTPQASILSPEQSGNPATPANAPTPSDANAADGATSDGILVDIMDQSWGCILGHRLNNSTSPTEINPALFSGYLIKRGGTKLEDPPVVMEVNVIYSDGTNPRQHEGCFARC</sequence>
<evidence type="ECO:0000256" key="3">
    <source>
        <dbReference type="ARBA" id="ARBA00019618"/>
    </source>
</evidence>
<evidence type="ECO:0000256" key="9">
    <source>
        <dbReference type="ARBA" id="ARBA00025661"/>
    </source>
</evidence>
<comment type="subcellular location">
    <subcellularLocation>
        <location evidence="1 11">Nucleus</location>
    </subcellularLocation>
</comment>
<dbReference type="PANTHER" id="PTHR48249">
    <property type="entry name" value="MEDIATOR OF RNA POLYMERASE II TRANSCRIPTION SUBUNIT 13"/>
    <property type="match status" value="1"/>
</dbReference>
<gene>
    <name evidence="16" type="ORF">PPNO1_LOCUS7098</name>
</gene>
<comment type="function">
    <text evidence="9 11">Component of the SRB8-11 complex. The SRB8-11 complex is a regulatory module of the Mediator complex which is itself involved in regulation of basal and activated RNA polymerase II-dependent transcription. The SRB8-11 complex may be involved in the transcriptional repression of a subset of genes regulated by Mediator. It may inhibit the association of the Mediator complex with RNA polymerase II to form the holoenzyme complex.</text>
</comment>
<dbReference type="Proteomes" id="UP000838763">
    <property type="component" value="Unassembled WGS sequence"/>
</dbReference>
<feature type="region of interest" description="Disordered" evidence="12">
    <location>
        <begin position="298"/>
        <end position="326"/>
    </location>
</feature>
<feature type="region of interest" description="Disordered" evidence="12">
    <location>
        <begin position="454"/>
        <end position="480"/>
    </location>
</feature>
<feature type="compositionally biased region" description="Polar residues" evidence="12">
    <location>
        <begin position="1076"/>
        <end position="1088"/>
    </location>
</feature>
<evidence type="ECO:0000256" key="10">
    <source>
        <dbReference type="ARBA" id="ARBA00032008"/>
    </source>
</evidence>
<protein>
    <recommendedName>
        <fullName evidence="3 11">Mediator of RNA polymerase II transcription subunit 13</fullName>
    </recommendedName>
    <alternativeName>
        <fullName evidence="10 11">Mediator complex subunit 13</fullName>
    </alternativeName>
</protein>
<keyword evidence="5 11" id="KW-0805">Transcription regulation</keyword>
<organism evidence="16 17">
    <name type="scientific">Parascedosporium putredinis</name>
    <dbReference type="NCBI Taxonomy" id="1442378"/>
    <lineage>
        <taxon>Eukaryota</taxon>
        <taxon>Fungi</taxon>
        <taxon>Dikarya</taxon>
        <taxon>Ascomycota</taxon>
        <taxon>Pezizomycotina</taxon>
        <taxon>Sordariomycetes</taxon>
        <taxon>Hypocreomycetidae</taxon>
        <taxon>Microascales</taxon>
        <taxon>Microascaceae</taxon>
        <taxon>Parascedosporium</taxon>
    </lineage>
</organism>
<dbReference type="InterPro" id="IPR041285">
    <property type="entry name" value="MID_MedPIWI"/>
</dbReference>
<evidence type="ECO:0000313" key="16">
    <source>
        <dbReference type="EMBL" id="CAI4217491.1"/>
    </source>
</evidence>
<keyword evidence="4 11" id="KW-0678">Repressor</keyword>
<keyword evidence="8 11" id="KW-0539">Nucleus</keyword>
<dbReference type="GO" id="GO:0045944">
    <property type="term" value="P:positive regulation of transcription by RNA polymerase II"/>
    <property type="evidence" value="ECO:0007669"/>
    <property type="project" value="TreeGrafter"/>
</dbReference>
<feature type="domain" description="Mediator complex subunit Med13 C-terminal" evidence="13">
    <location>
        <begin position="911"/>
        <end position="1173"/>
    </location>
</feature>
<evidence type="ECO:0000256" key="7">
    <source>
        <dbReference type="ARBA" id="ARBA00023163"/>
    </source>
</evidence>
<name>A0A9P1H7S3_9PEZI</name>
<keyword evidence="6 11" id="KW-0010">Activator</keyword>
<feature type="region of interest" description="Disordered" evidence="12">
    <location>
        <begin position="370"/>
        <end position="391"/>
    </location>
</feature>
<proteinExistence type="inferred from homology"/>
<dbReference type="EMBL" id="CALLCH030000016">
    <property type="protein sequence ID" value="CAI4217491.1"/>
    <property type="molecule type" value="Genomic_DNA"/>
</dbReference>
<evidence type="ECO:0000256" key="2">
    <source>
        <dbReference type="ARBA" id="ARBA00009354"/>
    </source>
</evidence>
<feature type="compositionally biased region" description="Low complexity" evidence="12">
    <location>
        <begin position="518"/>
        <end position="531"/>
    </location>
</feature>
<feature type="region of interest" description="Disordered" evidence="12">
    <location>
        <begin position="681"/>
        <end position="716"/>
    </location>
</feature>
<feature type="compositionally biased region" description="Low complexity" evidence="12">
    <location>
        <begin position="1089"/>
        <end position="1106"/>
    </location>
</feature>
<feature type="region of interest" description="Disordered" evidence="12">
    <location>
        <begin position="1076"/>
        <end position="1107"/>
    </location>
</feature>